<comment type="caution">
    <text evidence="3">The sequence shown here is derived from an EMBL/GenBank/DDBJ whole genome shotgun (WGS) entry which is preliminary data.</text>
</comment>
<dbReference type="InterPro" id="IPR024455">
    <property type="entry name" value="Phage_capsid"/>
</dbReference>
<dbReference type="InterPro" id="IPR054612">
    <property type="entry name" value="Phage_capsid-like_C"/>
</dbReference>
<accession>A0A318JL48</accession>
<comment type="subcellular location">
    <subcellularLocation>
        <location evidence="1">Virion</location>
    </subcellularLocation>
</comment>
<dbReference type="Pfam" id="PF05065">
    <property type="entry name" value="Phage_capsid"/>
    <property type="match status" value="1"/>
</dbReference>
<reference evidence="3 4" key="1">
    <citation type="submission" date="2018-05" db="EMBL/GenBank/DDBJ databases">
        <title>Genomic Encyclopedia of Type Strains, Phase IV (KMG-IV): sequencing the most valuable type-strain genomes for metagenomic binning, comparative biology and taxonomic classification.</title>
        <authorList>
            <person name="Goeker M."/>
        </authorList>
    </citation>
    <scope>NUCLEOTIDE SEQUENCE [LARGE SCALE GENOMIC DNA]</scope>
    <source>
        <strain evidence="3 4">DSM 25134</strain>
    </source>
</reference>
<dbReference type="Proteomes" id="UP000248395">
    <property type="component" value="Unassembled WGS sequence"/>
</dbReference>
<evidence type="ECO:0000259" key="2">
    <source>
        <dbReference type="Pfam" id="PF05065"/>
    </source>
</evidence>
<keyword evidence="4" id="KW-1185">Reference proteome</keyword>
<dbReference type="AlphaFoldDB" id="A0A318JL48"/>
<dbReference type="NCBIfam" id="TIGR01554">
    <property type="entry name" value="major_cap_HK97"/>
    <property type="match status" value="1"/>
</dbReference>
<protein>
    <submittedName>
        <fullName evidence="3">HK97 family phage major capsid protein</fullName>
    </submittedName>
</protein>
<gene>
    <name evidence="3" type="ORF">DFR38_10541</name>
</gene>
<evidence type="ECO:0000313" key="3">
    <source>
        <dbReference type="EMBL" id="PXX49005.1"/>
    </source>
</evidence>
<evidence type="ECO:0000256" key="1">
    <source>
        <dbReference type="ARBA" id="ARBA00004328"/>
    </source>
</evidence>
<dbReference type="OrthoDB" id="9786516at2"/>
<evidence type="ECO:0000313" key="4">
    <source>
        <dbReference type="Proteomes" id="UP000248395"/>
    </source>
</evidence>
<proteinExistence type="predicted"/>
<name>A0A318JL48_9NEIS</name>
<sequence length="400" mass="43446">MKLQALREKRVEIANKMKALVDADGVWNSDRQTQFVAMQTEVEQIDQQINAIQAALTVQEGIAANDQATSQFRGVILENAAELRREMLVAFLRDGRDGVRALQQDPRFTNAQTIAAPAGGGYLVPNEMYSSILQAMKLFGGMRNLATVVSTQTGAGLLFPVTDATSEEGEIIGENVPANAQDTTFGQASLNAYKYSSKTVALSIELLQDAAFDVESYVVQLLGMRLGRITNRHFTVGTGIGQPKGIITAAPVGKVAGAGQTATVLYDDLVDLEHSVDPIYRANASWMLHDSTLRVLKKMKDSMGRPLWMPGLEVKAPDTLSGYPYQINQHMPAPAANAKTISFGDHGKYLIRDVLDTVLYRNTDSKYNEQGLVGFHALARHDGNMLDIGGAVKTFQQAAA</sequence>
<dbReference type="SUPFAM" id="SSF56563">
    <property type="entry name" value="Major capsid protein gp5"/>
    <property type="match status" value="1"/>
</dbReference>
<feature type="domain" description="Phage capsid-like C-terminal" evidence="2">
    <location>
        <begin position="120"/>
        <end position="387"/>
    </location>
</feature>
<dbReference type="EMBL" id="QJKC01000005">
    <property type="protein sequence ID" value="PXX49005.1"/>
    <property type="molecule type" value="Genomic_DNA"/>
</dbReference>
<organism evidence="3 4">
    <name type="scientific">Aquitalea magnusonii</name>
    <dbReference type="NCBI Taxonomy" id="332411"/>
    <lineage>
        <taxon>Bacteria</taxon>
        <taxon>Pseudomonadati</taxon>
        <taxon>Pseudomonadota</taxon>
        <taxon>Betaproteobacteria</taxon>
        <taxon>Neisseriales</taxon>
        <taxon>Chromobacteriaceae</taxon>
        <taxon>Aquitalea</taxon>
    </lineage>
</organism>
<dbReference type="RefSeq" id="WP_110313177.1">
    <property type="nucleotide sequence ID" value="NZ_QJKC01000005.1"/>
</dbReference>